<dbReference type="SMART" id="SM00306">
    <property type="entry name" value="HintN"/>
    <property type="match status" value="1"/>
</dbReference>
<dbReference type="SUPFAM" id="SSF56672">
    <property type="entry name" value="DNA/RNA polymerases"/>
    <property type="match status" value="1"/>
</dbReference>
<evidence type="ECO:0000256" key="10">
    <source>
        <dbReference type="ARBA" id="ARBA00049244"/>
    </source>
</evidence>
<dbReference type="InterPro" id="IPR023211">
    <property type="entry name" value="DNA_pol_palm_dom_sf"/>
</dbReference>
<dbReference type="InterPro" id="IPR004042">
    <property type="entry name" value="Intein_endonuc_central"/>
</dbReference>
<organism evidence="14 15">
    <name type="scientific">Halosimplex litoreum</name>
    <dbReference type="NCBI Taxonomy" id="1198301"/>
    <lineage>
        <taxon>Archaea</taxon>
        <taxon>Methanobacteriati</taxon>
        <taxon>Methanobacteriota</taxon>
        <taxon>Stenosarchaea group</taxon>
        <taxon>Halobacteria</taxon>
        <taxon>Halobacteriales</taxon>
        <taxon>Haloarculaceae</taxon>
        <taxon>Halosimplex</taxon>
    </lineage>
</organism>
<dbReference type="InterPro" id="IPR027434">
    <property type="entry name" value="Homing_endonucl"/>
</dbReference>
<feature type="region of interest" description="Disordered" evidence="12">
    <location>
        <begin position="512"/>
        <end position="534"/>
    </location>
</feature>
<dbReference type="CDD" id="cd05160">
    <property type="entry name" value="DEDDy_DNA_polB_exo"/>
    <property type="match status" value="1"/>
</dbReference>
<keyword evidence="4 11" id="KW-0808">Transferase</keyword>
<dbReference type="EC" id="2.7.7.7" evidence="2 11"/>
<dbReference type="InterPro" id="IPR017964">
    <property type="entry name" value="DNA-dir_DNA_pol_B_CS"/>
</dbReference>
<evidence type="ECO:0000313" key="14">
    <source>
        <dbReference type="EMBL" id="QPV62398.1"/>
    </source>
</evidence>
<keyword evidence="11" id="KW-0235">DNA replication</keyword>
<sequence>MEQTEFGDFGAGADRPADEAEAVAGNDTGGEVATVVDADSARFPDAQGTVTLTVTQVDYTVEYSGDDEFPVVHVFGRREPGPDDDHPPLEHVEVYDFEPYFYAPIENVDDQRIAGYDGLVDYRETDEQGEPFESIRGDRLAKIVGRTPRDVGQIRDDFEHYEADILFPNRLLIDKDIESGVRVPERRTDDGTIRVPHQEVEAVDDNATPRVNTFDIEVDDRNGFPEDGEQTIVCLTSHDSYDDKYINWLYESPDGVDGPAALGAYDPIEADIDAEVRVFDSEPEMLDAFIEYIEETDPDLLTGWNFADFDAPYFLDRVEELAGPNHDYDLDIDRLSRVNEVWRSDWNGPDIKGRVVFDLLRAYKSTQFTELESYRLDAVGEMELDVGKERYPGDIGDLWEDDPERLLEYNLRDVELCVELDRKQDIIAFWDEARKLVGCKIEDAPTAGDAVDMYVLHKAYGEFALPSKGQQEATDEFEGGAVFDPITGVRENVSVLDLKSLYPMSMTTINASPETKVDPETYGGETYHTPSGVHFRKEPDGIIREMVDELLEEREEKKSLRNDNAPGSEDYERYDRQQAAVKVIMNCFTPDTDVLTPDGVRNIRDLDVGDSVYSLDPETMEMEVKPVVETHAYPDYRGELVDVETSKTDFRVTPNHRMLVRKNERNGISWDQDDYRFVEAGDLDRATNYELPHGWDGPDGERIDEVDLTELLDDYEVWVRPEVHGHTFAAEIGYYPDKVLKNDVGQEGYVFSAEEFEAHREYIDSVAERCFVHAEANRKWIPRTYGGDDFLELLAWFVTEGNVYTSEEKQFGDNLRGSATTVKIAQDAPVATDGGEGGAAAIEDDHHAAIGDLLDRMGFDYYVDDQSYQFTSRLLGRYLEDACGDDSFAKRVPEFVFDASREQKRRFLDVLLDGDGDRQENSWRYSTASEELRDDVLRLCAHLGLTANYRKDSGSWRIYATENAKNTLRMHRSGSRSEAEDGVYCVTVEDNHTLMAGRNGKFQFVGQSLYGVFGWDRFRLYDREMSAGVTSTNREVISFTEQAANELDKEVIYGDTDSVMLELGGETPKEEAIERSFEIEDHINDRYDEFAIEELNAELHRFQIEFEKLYRRFFQAGKKKRYAGHIIWSEGKDVDDIDITGFEYQRSDIAPITKEVQLQVIEMIVHGEDLEDVKDYVHDVIEDFQNGEASLDDIGIPGGIGKKLDNYDTDTAQVRGAKYANLLLDTNFASGSKPKRVYLKKVHPEFFREIEAEMDLDPAEDPLYGEFKRDPDVICFEYADQVPDAFEVDWDKMLDKTLKGPIARVLEALDISWEEVKSGQEQTGLESFM</sequence>
<dbReference type="InterPro" id="IPR006141">
    <property type="entry name" value="Intein_N"/>
</dbReference>
<proteinExistence type="inferred from homology"/>
<dbReference type="KEGG" id="hlt:I7X12_16900"/>
<protein>
    <recommendedName>
        <fullName evidence="3 11">DNA polymerase</fullName>
        <ecNumber evidence="2 11">2.7.7.7</ecNumber>
    </recommendedName>
</protein>
<dbReference type="Gene3D" id="3.90.1600.10">
    <property type="entry name" value="Palm domain of DNA polymerase"/>
    <property type="match status" value="2"/>
</dbReference>
<dbReference type="Pfam" id="PF00136">
    <property type="entry name" value="DNA_pol_B"/>
    <property type="match status" value="2"/>
</dbReference>
<dbReference type="InterPro" id="IPR036844">
    <property type="entry name" value="Hint_dom_sf"/>
</dbReference>
<reference evidence="14 15" key="1">
    <citation type="submission" date="2020-12" db="EMBL/GenBank/DDBJ databases">
        <title>Halosimplex halophilum sp. nov. and Halosimplex salinum sp. nov., two new members of the genus Halosimplex.</title>
        <authorList>
            <person name="Cui H.L."/>
        </authorList>
    </citation>
    <scope>NUCLEOTIDE SEQUENCE [LARGE SCALE GENOMIC DNA]</scope>
    <source>
        <strain evidence="14 15">YGH94</strain>
    </source>
</reference>
<evidence type="ECO:0000256" key="4">
    <source>
        <dbReference type="ARBA" id="ARBA00022679"/>
    </source>
</evidence>
<dbReference type="SUPFAM" id="SSF51294">
    <property type="entry name" value="Hedgehog/intein (Hint) domain"/>
    <property type="match status" value="1"/>
</dbReference>
<dbReference type="InterPro" id="IPR036397">
    <property type="entry name" value="RNaseH_sf"/>
</dbReference>
<comment type="similarity">
    <text evidence="1 11">Belongs to the DNA polymerase type-B family.</text>
</comment>
<evidence type="ECO:0000256" key="6">
    <source>
        <dbReference type="ARBA" id="ARBA00022813"/>
    </source>
</evidence>
<dbReference type="InterPro" id="IPR004860">
    <property type="entry name" value="LAGLIDADG_dom"/>
</dbReference>
<gene>
    <name evidence="14" type="ORF">I7X12_16900</name>
</gene>
<dbReference type="InterPro" id="IPR012337">
    <property type="entry name" value="RNaseH-like_sf"/>
</dbReference>
<name>A0A7T3KUY3_9EURY</name>
<dbReference type="Gene3D" id="3.10.28.10">
    <property type="entry name" value="Homing endonucleases"/>
    <property type="match status" value="1"/>
</dbReference>
<evidence type="ECO:0000256" key="1">
    <source>
        <dbReference type="ARBA" id="ARBA00005755"/>
    </source>
</evidence>
<evidence type="ECO:0000256" key="9">
    <source>
        <dbReference type="ARBA" id="ARBA00023125"/>
    </source>
</evidence>
<dbReference type="InterPro" id="IPR003587">
    <property type="entry name" value="Hint_dom_N"/>
</dbReference>
<dbReference type="Proteomes" id="UP000595001">
    <property type="component" value="Chromosome"/>
</dbReference>
<comment type="catalytic activity">
    <reaction evidence="10 11">
        <text>DNA(n) + a 2'-deoxyribonucleoside 5'-triphosphate = DNA(n+1) + diphosphate</text>
        <dbReference type="Rhea" id="RHEA:22508"/>
        <dbReference type="Rhea" id="RHEA-COMP:17339"/>
        <dbReference type="Rhea" id="RHEA-COMP:17340"/>
        <dbReference type="ChEBI" id="CHEBI:33019"/>
        <dbReference type="ChEBI" id="CHEBI:61560"/>
        <dbReference type="ChEBI" id="CHEBI:173112"/>
        <dbReference type="EC" id="2.7.7.7"/>
    </reaction>
</comment>
<keyword evidence="5 11" id="KW-0548">Nucleotidyltransferase</keyword>
<dbReference type="InterPro" id="IPR043502">
    <property type="entry name" value="DNA/RNA_pol_sf"/>
</dbReference>
<dbReference type="EMBL" id="CP065856">
    <property type="protein sequence ID" value="QPV62398.1"/>
    <property type="molecule type" value="Genomic_DNA"/>
</dbReference>
<evidence type="ECO:0000256" key="8">
    <source>
        <dbReference type="ARBA" id="ARBA00023000"/>
    </source>
</evidence>
<dbReference type="InterPro" id="IPR042087">
    <property type="entry name" value="DNA_pol_B_thumb"/>
</dbReference>
<dbReference type="InterPro" id="IPR006172">
    <property type="entry name" value="DNA-dir_DNA_pol_B"/>
</dbReference>
<dbReference type="OrthoDB" id="323192at2157"/>
<dbReference type="Gene3D" id="3.30.342.10">
    <property type="entry name" value="DNA Polymerase, chain B, domain 1"/>
    <property type="match status" value="1"/>
</dbReference>
<dbReference type="Gene3D" id="1.10.287.690">
    <property type="entry name" value="Helix hairpin bin"/>
    <property type="match status" value="1"/>
</dbReference>
<evidence type="ECO:0000313" key="15">
    <source>
        <dbReference type="Proteomes" id="UP000595001"/>
    </source>
</evidence>
<dbReference type="InterPro" id="IPR050240">
    <property type="entry name" value="DNA_pol_type-B"/>
</dbReference>
<evidence type="ECO:0000256" key="12">
    <source>
        <dbReference type="SAM" id="MobiDB-lite"/>
    </source>
</evidence>
<dbReference type="Gene3D" id="2.170.16.10">
    <property type="entry name" value="Hedgehog/Intein (Hint) domain"/>
    <property type="match status" value="1"/>
</dbReference>
<dbReference type="GO" id="GO:0000166">
    <property type="term" value="F:nucleotide binding"/>
    <property type="evidence" value="ECO:0007669"/>
    <property type="project" value="InterPro"/>
</dbReference>
<dbReference type="GO" id="GO:0004519">
    <property type="term" value="F:endonuclease activity"/>
    <property type="evidence" value="ECO:0007669"/>
    <property type="project" value="InterPro"/>
</dbReference>
<dbReference type="PROSITE" id="PS50817">
    <property type="entry name" value="INTEIN_N_TER"/>
    <property type="match status" value="1"/>
</dbReference>
<dbReference type="SUPFAM" id="SSF53098">
    <property type="entry name" value="Ribonuclease H-like"/>
    <property type="match status" value="1"/>
</dbReference>
<accession>A0A7T3KUY3</accession>
<evidence type="ECO:0000256" key="2">
    <source>
        <dbReference type="ARBA" id="ARBA00012417"/>
    </source>
</evidence>
<evidence type="ECO:0000256" key="3">
    <source>
        <dbReference type="ARBA" id="ARBA00015749"/>
    </source>
</evidence>
<dbReference type="SUPFAM" id="SSF55608">
    <property type="entry name" value="Homing endonucleases"/>
    <property type="match status" value="1"/>
</dbReference>
<dbReference type="NCBIfam" id="TIGR01445">
    <property type="entry name" value="intein_Nterm"/>
    <property type="match status" value="1"/>
</dbReference>
<keyword evidence="7 11" id="KW-0239">DNA-directed DNA polymerase</keyword>
<dbReference type="GO" id="GO:0016539">
    <property type="term" value="P:intein-mediated protein splicing"/>
    <property type="evidence" value="ECO:0007669"/>
    <property type="project" value="InterPro"/>
</dbReference>
<dbReference type="GO" id="GO:0003887">
    <property type="term" value="F:DNA-directed DNA polymerase activity"/>
    <property type="evidence" value="ECO:0007669"/>
    <property type="project" value="UniProtKB-KW"/>
</dbReference>
<dbReference type="InterPro" id="IPR006133">
    <property type="entry name" value="DNA-dir_DNA_pol_B_exonuc"/>
</dbReference>
<keyword evidence="9 11" id="KW-0238">DNA-binding</keyword>
<dbReference type="InterPro" id="IPR006134">
    <property type="entry name" value="DNA-dir_DNA_pol_B_multi_dom"/>
</dbReference>
<evidence type="ECO:0000259" key="13">
    <source>
        <dbReference type="PROSITE" id="PS50819"/>
    </source>
</evidence>
<feature type="region of interest" description="Disordered" evidence="12">
    <location>
        <begin position="1"/>
        <end position="29"/>
    </location>
</feature>
<dbReference type="PROSITE" id="PS50819">
    <property type="entry name" value="INTEIN_ENDONUCLEASE"/>
    <property type="match status" value="1"/>
</dbReference>
<evidence type="ECO:0000256" key="7">
    <source>
        <dbReference type="ARBA" id="ARBA00022932"/>
    </source>
</evidence>
<dbReference type="PANTHER" id="PTHR10322">
    <property type="entry name" value="DNA POLYMERASE CATALYTIC SUBUNIT"/>
    <property type="match status" value="1"/>
</dbReference>
<dbReference type="Pfam" id="PF03104">
    <property type="entry name" value="DNA_pol_B_exo1"/>
    <property type="match status" value="1"/>
</dbReference>
<evidence type="ECO:0000256" key="5">
    <source>
        <dbReference type="ARBA" id="ARBA00022695"/>
    </source>
</evidence>
<dbReference type="Gene3D" id="3.30.420.10">
    <property type="entry name" value="Ribonuclease H-like superfamily/Ribonuclease H"/>
    <property type="match status" value="1"/>
</dbReference>
<keyword evidence="8" id="KW-0651">Protein splicing</keyword>
<dbReference type="GO" id="GO:0016540">
    <property type="term" value="P:protein autoprocessing"/>
    <property type="evidence" value="ECO:0007669"/>
    <property type="project" value="InterPro"/>
</dbReference>
<dbReference type="PANTHER" id="PTHR10322:SF23">
    <property type="entry name" value="DNA POLYMERASE DELTA CATALYTIC SUBUNIT"/>
    <property type="match status" value="1"/>
</dbReference>
<keyword evidence="6" id="KW-0068">Autocatalytic cleavage</keyword>
<evidence type="ECO:0000256" key="11">
    <source>
        <dbReference type="RuleBase" id="RU000442"/>
    </source>
</evidence>
<dbReference type="SMART" id="SM00486">
    <property type="entry name" value="POLBc"/>
    <property type="match status" value="1"/>
</dbReference>
<dbReference type="Pfam" id="PF14528">
    <property type="entry name" value="LAGLIDADG_3"/>
    <property type="match status" value="1"/>
</dbReference>
<dbReference type="GO" id="GO:0006261">
    <property type="term" value="P:DNA-templated DNA replication"/>
    <property type="evidence" value="ECO:0007669"/>
    <property type="project" value="TreeGrafter"/>
</dbReference>
<dbReference type="Gene3D" id="1.10.132.60">
    <property type="entry name" value="DNA polymerase family B, C-terminal domain"/>
    <property type="match status" value="1"/>
</dbReference>
<feature type="domain" description="DOD-type homing endonuclease" evidence="13">
    <location>
        <begin position="793"/>
        <end position="945"/>
    </location>
</feature>
<keyword evidence="15" id="KW-1185">Reference proteome</keyword>
<dbReference type="GO" id="GO:0003677">
    <property type="term" value="F:DNA binding"/>
    <property type="evidence" value="ECO:0007669"/>
    <property type="project" value="UniProtKB-KW"/>
</dbReference>
<dbReference type="GeneID" id="60590207"/>
<dbReference type="RefSeq" id="WP_198061203.1">
    <property type="nucleotide sequence ID" value="NZ_CP065856.1"/>
</dbReference>
<dbReference type="PROSITE" id="PS00116">
    <property type="entry name" value="DNA_POLYMERASE_B"/>
    <property type="match status" value="1"/>
</dbReference>